<name>A0A654LU22_9ARCH</name>
<proteinExistence type="predicted"/>
<dbReference type="AlphaFoldDB" id="A0A654LU22"/>
<accession>A0A654LU22</accession>
<protein>
    <submittedName>
        <fullName evidence="1">Uncharacterized protein</fullName>
    </submittedName>
</protein>
<evidence type="ECO:0000313" key="1">
    <source>
        <dbReference type="EMBL" id="ALI34497.1"/>
    </source>
</evidence>
<evidence type="ECO:0000313" key="2">
    <source>
        <dbReference type="Proteomes" id="UP000058925"/>
    </source>
</evidence>
<dbReference type="KEGG" id="taa:NMY3_00283"/>
<keyword evidence="2" id="KW-1185">Reference proteome</keyword>
<gene>
    <name evidence="1" type="ORF">NMY3_00283</name>
</gene>
<sequence>MIQSLVSGILKVCLGDNNQPPTTPNPETTKFPTNYIEFGADSLIQDTQVNIVVSDSTSQYSNTYELNFDGQDPADVSDQFVIPIGDPYTVDVIFPAGLELPPVSFAGSDCQQTSTYTCSGTMGNTIQSISILISNPSSS</sequence>
<reference evidence="2" key="1">
    <citation type="submission" date="2015-10" db="EMBL/GenBank/DDBJ databases">
        <title>Niche specialization of a soil ammonia-oxidizing archaeon, Candidatus Nitrosocosmicus oleophilus.</title>
        <authorList>
            <person name="Jung M.-Y."/>
            <person name="Rhee S.-K."/>
        </authorList>
    </citation>
    <scope>NUCLEOTIDE SEQUENCE [LARGE SCALE GENOMIC DNA]</scope>
    <source>
        <strain evidence="2">MY3</strain>
    </source>
</reference>
<organism evidence="1 2">
    <name type="scientific">Candidatus Nitrosocosmicus oleophilus</name>
    <dbReference type="NCBI Taxonomy" id="1353260"/>
    <lineage>
        <taxon>Archaea</taxon>
        <taxon>Nitrososphaerota</taxon>
        <taxon>Nitrososphaeria</taxon>
        <taxon>Nitrososphaerales</taxon>
        <taxon>Nitrososphaeraceae</taxon>
        <taxon>Candidatus Nitrosocosmicus</taxon>
    </lineage>
</organism>
<dbReference type="Proteomes" id="UP000058925">
    <property type="component" value="Chromosome"/>
</dbReference>
<dbReference type="EMBL" id="CP012850">
    <property type="protein sequence ID" value="ALI34497.1"/>
    <property type="molecule type" value="Genomic_DNA"/>
</dbReference>